<evidence type="ECO:0000313" key="3">
    <source>
        <dbReference type="Proteomes" id="UP000821866"/>
    </source>
</evidence>
<proteinExistence type="predicted"/>
<dbReference type="Proteomes" id="UP000821866">
    <property type="component" value="Chromosome 6"/>
</dbReference>
<evidence type="ECO:0000313" key="2">
    <source>
        <dbReference type="EMBL" id="KAH8024422.1"/>
    </source>
</evidence>
<keyword evidence="1" id="KW-1133">Transmembrane helix</keyword>
<organism evidence="2 3">
    <name type="scientific">Rhipicephalus microplus</name>
    <name type="common">Cattle tick</name>
    <name type="synonym">Boophilus microplus</name>
    <dbReference type="NCBI Taxonomy" id="6941"/>
    <lineage>
        <taxon>Eukaryota</taxon>
        <taxon>Metazoa</taxon>
        <taxon>Ecdysozoa</taxon>
        <taxon>Arthropoda</taxon>
        <taxon>Chelicerata</taxon>
        <taxon>Arachnida</taxon>
        <taxon>Acari</taxon>
        <taxon>Parasitiformes</taxon>
        <taxon>Ixodida</taxon>
        <taxon>Ixodoidea</taxon>
        <taxon>Ixodidae</taxon>
        <taxon>Rhipicephalinae</taxon>
        <taxon>Rhipicephalus</taxon>
        <taxon>Boophilus</taxon>
    </lineage>
</organism>
<name>A0A9J6DR52_RHIMP</name>
<gene>
    <name evidence="2" type="ORF">HPB51_022931</name>
</gene>
<keyword evidence="1" id="KW-0812">Transmembrane</keyword>
<reference evidence="2" key="2">
    <citation type="submission" date="2021-09" db="EMBL/GenBank/DDBJ databases">
        <authorList>
            <person name="Jia N."/>
            <person name="Wang J."/>
            <person name="Shi W."/>
            <person name="Du L."/>
            <person name="Sun Y."/>
            <person name="Zhan W."/>
            <person name="Jiang J."/>
            <person name="Wang Q."/>
            <person name="Zhang B."/>
            <person name="Ji P."/>
            <person name="Sakyi L.B."/>
            <person name="Cui X."/>
            <person name="Yuan T."/>
            <person name="Jiang B."/>
            <person name="Yang W."/>
            <person name="Lam T.T.-Y."/>
            <person name="Chang Q."/>
            <person name="Ding S."/>
            <person name="Wang X."/>
            <person name="Zhu J."/>
            <person name="Ruan X."/>
            <person name="Zhao L."/>
            <person name="Wei J."/>
            <person name="Que T."/>
            <person name="Du C."/>
            <person name="Cheng J."/>
            <person name="Dai P."/>
            <person name="Han X."/>
            <person name="Huang E."/>
            <person name="Gao Y."/>
            <person name="Liu J."/>
            <person name="Shao H."/>
            <person name="Ye R."/>
            <person name="Li L."/>
            <person name="Wei W."/>
            <person name="Wang X."/>
            <person name="Wang C."/>
            <person name="Huo Q."/>
            <person name="Li W."/>
            <person name="Guo W."/>
            <person name="Chen H."/>
            <person name="Chen S."/>
            <person name="Zhou L."/>
            <person name="Zhou L."/>
            <person name="Ni X."/>
            <person name="Tian J."/>
            <person name="Zhou Y."/>
            <person name="Sheng Y."/>
            <person name="Liu T."/>
            <person name="Pan Y."/>
            <person name="Xia L."/>
            <person name="Li J."/>
            <person name="Zhao F."/>
            <person name="Cao W."/>
        </authorList>
    </citation>
    <scope>NUCLEOTIDE SEQUENCE</scope>
    <source>
        <strain evidence="2">Rmic-2018</strain>
        <tissue evidence="2">Larvae</tissue>
    </source>
</reference>
<keyword evidence="3" id="KW-1185">Reference proteome</keyword>
<evidence type="ECO:0000256" key="1">
    <source>
        <dbReference type="SAM" id="Phobius"/>
    </source>
</evidence>
<accession>A0A9J6DR52</accession>
<keyword evidence="1" id="KW-0472">Membrane</keyword>
<dbReference type="EMBL" id="JABSTU010000008">
    <property type="protein sequence ID" value="KAH8024422.1"/>
    <property type="molecule type" value="Genomic_DNA"/>
</dbReference>
<dbReference type="AlphaFoldDB" id="A0A9J6DR52"/>
<comment type="caution">
    <text evidence="2">The sequence shown here is derived from an EMBL/GenBank/DDBJ whole genome shotgun (WGS) entry which is preliminary data.</text>
</comment>
<sequence length="339" mass="37640">MICTVGETLTAEDAITEGMCDYAIFTELAVVGGDLKPVRGPHAWEVFKKAIAHSDKTKGGVSFSSFKESEREGTMRKLGSMSDKLRELVSVQKVLAFGMLGFSHDYSLNDDVFGRTFQVSAILLVISASMTFLGVWLVTTSNAEAFARIRGSTRNVDIVIIQTHITLAAKYRSCYAYMISQAKEIGDVPNWETAEVALRLLQELEIPGLRVFFSSTMSVMVYVSAKSSPSIGPRRRQCDHFFIADIDSTCRETLGDLKSQYWPDDMSESITYRDAHGGYMLVFESVNSLNAKAARYGNITGGWAFFEIQRDIYWPCRNGSAYGRVKHGISAMRTASSLH</sequence>
<feature type="transmembrane region" description="Helical" evidence="1">
    <location>
        <begin position="116"/>
        <end position="138"/>
    </location>
</feature>
<reference evidence="2" key="1">
    <citation type="journal article" date="2020" name="Cell">
        <title>Large-Scale Comparative Analyses of Tick Genomes Elucidate Their Genetic Diversity and Vector Capacities.</title>
        <authorList>
            <consortium name="Tick Genome and Microbiome Consortium (TIGMIC)"/>
            <person name="Jia N."/>
            <person name="Wang J."/>
            <person name="Shi W."/>
            <person name="Du L."/>
            <person name="Sun Y."/>
            <person name="Zhan W."/>
            <person name="Jiang J.F."/>
            <person name="Wang Q."/>
            <person name="Zhang B."/>
            <person name="Ji P."/>
            <person name="Bell-Sakyi L."/>
            <person name="Cui X.M."/>
            <person name="Yuan T.T."/>
            <person name="Jiang B.G."/>
            <person name="Yang W.F."/>
            <person name="Lam T.T."/>
            <person name="Chang Q.C."/>
            <person name="Ding S.J."/>
            <person name="Wang X.J."/>
            <person name="Zhu J.G."/>
            <person name="Ruan X.D."/>
            <person name="Zhao L."/>
            <person name="Wei J.T."/>
            <person name="Ye R.Z."/>
            <person name="Que T.C."/>
            <person name="Du C.H."/>
            <person name="Zhou Y.H."/>
            <person name="Cheng J.X."/>
            <person name="Dai P.F."/>
            <person name="Guo W.B."/>
            <person name="Han X.H."/>
            <person name="Huang E.J."/>
            <person name="Li L.F."/>
            <person name="Wei W."/>
            <person name="Gao Y.C."/>
            <person name="Liu J.Z."/>
            <person name="Shao H.Z."/>
            <person name="Wang X."/>
            <person name="Wang C.C."/>
            <person name="Yang T.C."/>
            <person name="Huo Q.B."/>
            <person name="Li W."/>
            <person name="Chen H.Y."/>
            <person name="Chen S.E."/>
            <person name="Zhou L.G."/>
            <person name="Ni X.B."/>
            <person name="Tian J.H."/>
            <person name="Sheng Y."/>
            <person name="Liu T."/>
            <person name="Pan Y.S."/>
            <person name="Xia L.Y."/>
            <person name="Li J."/>
            <person name="Zhao F."/>
            <person name="Cao W.C."/>
        </authorList>
    </citation>
    <scope>NUCLEOTIDE SEQUENCE</scope>
    <source>
        <strain evidence="2">Rmic-2018</strain>
    </source>
</reference>
<protein>
    <submittedName>
        <fullName evidence="2">Uncharacterized protein</fullName>
    </submittedName>
</protein>